<dbReference type="SUPFAM" id="SSF56317">
    <property type="entry name" value="Carbon-nitrogen hydrolase"/>
    <property type="match status" value="1"/>
</dbReference>
<dbReference type="CDD" id="cd07581">
    <property type="entry name" value="nitrilase_3"/>
    <property type="match status" value="1"/>
</dbReference>
<proteinExistence type="predicted"/>
<dbReference type="Pfam" id="PF00795">
    <property type="entry name" value="CN_hydrolase"/>
    <property type="match status" value="1"/>
</dbReference>
<reference evidence="2" key="1">
    <citation type="journal article" date="2020" name="mSystems">
        <title>Genome- and Community-Level Interaction Insights into Carbon Utilization and Element Cycling Functions of Hydrothermarchaeota in Hydrothermal Sediment.</title>
        <authorList>
            <person name="Zhou Z."/>
            <person name="Liu Y."/>
            <person name="Xu W."/>
            <person name="Pan J."/>
            <person name="Luo Z.H."/>
            <person name="Li M."/>
        </authorList>
    </citation>
    <scope>NUCLEOTIDE SEQUENCE [LARGE SCALE GENOMIC DNA]</scope>
    <source>
        <strain evidence="2">SpSt-735</strain>
    </source>
</reference>
<dbReference type="PANTHER" id="PTHR23088">
    <property type="entry name" value="NITRILASE-RELATED"/>
    <property type="match status" value="1"/>
</dbReference>
<evidence type="ECO:0000313" key="2">
    <source>
        <dbReference type="EMBL" id="HGI43011.1"/>
    </source>
</evidence>
<gene>
    <name evidence="2" type="ORF">ENV17_01315</name>
</gene>
<comment type="caution">
    <text evidence="2">The sequence shown here is derived from an EMBL/GenBank/DDBJ whole genome shotgun (WGS) entry which is preliminary data.</text>
</comment>
<name>A0A7C4FDY6_THEPE</name>
<dbReference type="Gene3D" id="3.60.110.10">
    <property type="entry name" value="Carbon-nitrogen hydrolase"/>
    <property type="match status" value="1"/>
</dbReference>
<keyword evidence="2" id="KW-0378">Hydrolase</keyword>
<dbReference type="PANTHER" id="PTHR23088:SF27">
    <property type="entry name" value="DEAMINATED GLUTATHIONE AMIDASE"/>
    <property type="match status" value="1"/>
</dbReference>
<organism evidence="2">
    <name type="scientific">Thermofilum pendens</name>
    <dbReference type="NCBI Taxonomy" id="2269"/>
    <lineage>
        <taxon>Archaea</taxon>
        <taxon>Thermoproteota</taxon>
        <taxon>Thermoprotei</taxon>
        <taxon>Thermofilales</taxon>
        <taxon>Thermofilaceae</taxon>
        <taxon>Thermofilum</taxon>
    </lineage>
</organism>
<accession>A0A7C4FDY6</accession>
<dbReference type="AlphaFoldDB" id="A0A7C4FDY6"/>
<protein>
    <submittedName>
        <fullName evidence="2">Carbon-nitrogen hydrolase family protein</fullName>
    </submittedName>
</protein>
<dbReference type="GO" id="GO:0016787">
    <property type="term" value="F:hydrolase activity"/>
    <property type="evidence" value="ECO:0007669"/>
    <property type="project" value="UniProtKB-KW"/>
</dbReference>
<dbReference type="EMBL" id="DTFI01000041">
    <property type="protein sequence ID" value="HGI43011.1"/>
    <property type="molecule type" value="Genomic_DNA"/>
</dbReference>
<dbReference type="InterPro" id="IPR036526">
    <property type="entry name" value="C-N_Hydrolase_sf"/>
</dbReference>
<evidence type="ECO:0000259" key="1">
    <source>
        <dbReference type="PROSITE" id="PS50263"/>
    </source>
</evidence>
<dbReference type="PROSITE" id="PS50263">
    <property type="entry name" value="CN_HYDROLASE"/>
    <property type="match status" value="1"/>
</dbReference>
<sequence length="262" mass="29102">MLEVALHQLAVSPDMRENLARVLSLLERSDADLSVFPEYLMGVPPGGLTAEYVESAAEPLEGEFVGSIADKTRERGLAAVVHVYLREDDRVYNAALLVDRGSVRAVYRKIHLFDAYGYRESDLFAKGSEPVVVSLGSFTVGLAVCFDLRFPELFRAMALRGADLFVVPAAWYRGPYKEEQWLALTRARAHENAAFLVAVDQTGPLFSGRSTVVTPMGHALLDLGQEERSVSVILDPSEVKEAREKVPVLSLLRKELYRAWYA</sequence>
<feature type="domain" description="CN hydrolase" evidence="1">
    <location>
        <begin position="2"/>
        <end position="236"/>
    </location>
</feature>
<dbReference type="InterPro" id="IPR003010">
    <property type="entry name" value="C-N_Hydrolase"/>
</dbReference>